<accession>A0A8K0K696</accession>
<sequence length="249" mass="26460">MVSSELSSSSGCCCSCSSSDARSILARNARLFNIWPIRRHVMSPLFGQNGNADPWICWSCSSSCCSCRSCRLGWTSWRWSRNASSTRPSTPSSTTTTTTRNDCSSADGCRCSSHSSCSTGCSNATTAAATGCSTTSCCSRCCSCPATAGPTGSSSRCSATTSGPNRAVPVWCPVPRSGSTTTVSSSSCCCSCWDDGCCLSNATVPGPMICFSAISRMLSTILFPTIIFTPEHYNKYTRVLLMRRKQFKC</sequence>
<gene>
    <name evidence="2" type="ORF">J437_LFUL000276</name>
</gene>
<comment type="caution">
    <text evidence="2">The sequence shown here is derived from an EMBL/GenBank/DDBJ whole genome shotgun (WGS) entry which is preliminary data.</text>
</comment>
<dbReference type="EMBL" id="KZ308295">
    <property type="protein sequence ID" value="KAG8226768.1"/>
    <property type="molecule type" value="Genomic_DNA"/>
</dbReference>
<evidence type="ECO:0000313" key="3">
    <source>
        <dbReference type="Proteomes" id="UP000792457"/>
    </source>
</evidence>
<reference evidence="2" key="2">
    <citation type="submission" date="2017-10" db="EMBL/GenBank/DDBJ databases">
        <title>Ladona fulva Genome sequencing and assembly.</title>
        <authorList>
            <person name="Murali S."/>
            <person name="Richards S."/>
            <person name="Bandaranaike D."/>
            <person name="Bellair M."/>
            <person name="Blankenburg K."/>
            <person name="Chao H."/>
            <person name="Dinh H."/>
            <person name="Doddapaneni H."/>
            <person name="Dugan-Rocha S."/>
            <person name="Elkadiri S."/>
            <person name="Gnanaolivu R."/>
            <person name="Hernandez B."/>
            <person name="Skinner E."/>
            <person name="Javaid M."/>
            <person name="Lee S."/>
            <person name="Li M."/>
            <person name="Ming W."/>
            <person name="Munidasa M."/>
            <person name="Muniz J."/>
            <person name="Nguyen L."/>
            <person name="Hughes D."/>
            <person name="Osuji N."/>
            <person name="Pu L.-L."/>
            <person name="Puazo M."/>
            <person name="Qu C."/>
            <person name="Quiroz J."/>
            <person name="Raj R."/>
            <person name="Weissenberger G."/>
            <person name="Xin Y."/>
            <person name="Zou X."/>
            <person name="Han Y."/>
            <person name="Worley K."/>
            <person name="Muzny D."/>
            <person name="Gibbs R."/>
        </authorList>
    </citation>
    <scope>NUCLEOTIDE SEQUENCE</scope>
    <source>
        <strain evidence="2">Sampled in the wild</strain>
    </source>
</reference>
<feature type="region of interest" description="Disordered" evidence="1">
    <location>
        <begin position="81"/>
        <end position="107"/>
    </location>
</feature>
<name>A0A8K0K696_LADFU</name>
<reference evidence="2" key="1">
    <citation type="submission" date="2013-04" db="EMBL/GenBank/DDBJ databases">
        <authorList>
            <person name="Qu J."/>
            <person name="Murali S.C."/>
            <person name="Bandaranaike D."/>
            <person name="Bellair M."/>
            <person name="Blankenburg K."/>
            <person name="Chao H."/>
            <person name="Dinh H."/>
            <person name="Doddapaneni H."/>
            <person name="Downs B."/>
            <person name="Dugan-Rocha S."/>
            <person name="Elkadiri S."/>
            <person name="Gnanaolivu R.D."/>
            <person name="Hernandez B."/>
            <person name="Javaid M."/>
            <person name="Jayaseelan J.C."/>
            <person name="Lee S."/>
            <person name="Li M."/>
            <person name="Ming W."/>
            <person name="Munidasa M."/>
            <person name="Muniz J."/>
            <person name="Nguyen L."/>
            <person name="Ongeri F."/>
            <person name="Osuji N."/>
            <person name="Pu L.-L."/>
            <person name="Puazo M."/>
            <person name="Qu C."/>
            <person name="Quiroz J."/>
            <person name="Raj R."/>
            <person name="Weissenberger G."/>
            <person name="Xin Y."/>
            <person name="Zou X."/>
            <person name="Han Y."/>
            <person name="Richards S."/>
            <person name="Worley K."/>
            <person name="Muzny D."/>
            <person name="Gibbs R."/>
        </authorList>
    </citation>
    <scope>NUCLEOTIDE SEQUENCE</scope>
    <source>
        <strain evidence="2">Sampled in the wild</strain>
    </source>
</reference>
<organism evidence="2 3">
    <name type="scientific">Ladona fulva</name>
    <name type="common">Scarce chaser dragonfly</name>
    <name type="synonym">Libellula fulva</name>
    <dbReference type="NCBI Taxonomy" id="123851"/>
    <lineage>
        <taxon>Eukaryota</taxon>
        <taxon>Metazoa</taxon>
        <taxon>Ecdysozoa</taxon>
        <taxon>Arthropoda</taxon>
        <taxon>Hexapoda</taxon>
        <taxon>Insecta</taxon>
        <taxon>Pterygota</taxon>
        <taxon>Palaeoptera</taxon>
        <taxon>Odonata</taxon>
        <taxon>Epiprocta</taxon>
        <taxon>Anisoptera</taxon>
        <taxon>Libelluloidea</taxon>
        <taxon>Libellulidae</taxon>
        <taxon>Ladona</taxon>
    </lineage>
</organism>
<dbReference type="AlphaFoldDB" id="A0A8K0K696"/>
<protein>
    <submittedName>
        <fullName evidence="2">Uncharacterized protein</fullName>
    </submittedName>
</protein>
<proteinExistence type="predicted"/>
<keyword evidence="3" id="KW-1185">Reference proteome</keyword>
<dbReference type="Proteomes" id="UP000792457">
    <property type="component" value="Unassembled WGS sequence"/>
</dbReference>
<evidence type="ECO:0000313" key="2">
    <source>
        <dbReference type="EMBL" id="KAG8226768.1"/>
    </source>
</evidence>
<evidence type="ECO:0000256" key="1">
    <source>
        <dbReference type="SAM" id="MobiDB-lite"/>
    </source>
</evidence>
<feature type="compositionally biased region" description="Low complexity" evidence="1">
    <location>
        <begin position="84"/>
        <end position="100"/>
    </location>
</feature>